<evidence type="ECO:0000313" key="1">
    <source>
        <dbReference type="EMBL" id="PCK22196.1"/>
    </source>
</evidence>
<protein>
    <submittedName>
        <fullName evidence="1">Uncharacterized protein</fullName>
    </submittedName>
</protein>
<dbReference type="CDD" id="cd11586">
    <property type="entry name" value="VbhA_like"/>
    <property type="match status" value="1"/>
</dbReference>
<proteinExistence type="predicted"/>
<dbReference type="EMBL" id="NOVD01000081">
    <property type="protein sequence ID" value="PCK22196.1"/>
    <property type="molecule type" value="Genomic_DNA"/>
</dbReference>
<comment type="caution">
    <text evidence="1">The sequence shown here is derived from an EMBL/GenBank/DDBJ whole genome shotgun (WGS) entry which is preliminary data.</text>
</comment>
<dbReference type="AlphaFoldDB" id="A0A2A5IYK3"/>
<evidence type="ECO:0000313" key="2">
    <source>
        <dbReference type="Proteomes" id="UP000230886"/>
    </source>
</evidence>
<dbReference type="InterPro" id="IPR033788">
    <property type="entry name" value="VbhA-like"/>
</dbReference>
<organism evidence="1 2">
    <name type="scientific">Rhodococcus qingshengii</name>
    <dbReference type="NCBI Taxonomy" id="334542"/>
    <lineage>
        <taxon>Bacteria</taxon>
        <taxon>Bacillati</taxon>
        <taxon>Actinomycetota</taxon>
        <taxon>Actinomycetes</taxon>
        <taxon>Mycobacteriales</taxon>
        <taxon>Nocardiaceae</taxon>
        <taxon>Rhodococcus</taxon>
        <taxon>Rhodococcus erythropolis group</taxon>
    </lineage>
</organism>
<sequence>MSRSRLTEAEIDRALAAATAGHRMAGMEPTAADLEIGRRQLRGEITGDEAVNLAIAAALTARNQRKEQCS</sequence>
<name>A0A2A5IYK3_RHOSG</name>
<gene>
    <name evidence="1" type="ORF">CHR55_32960</name>
</gene>
<accession>A0A2A5IYK3</accession>
<reference evidence="1 2" key="1">
    <citation type="submission" date="2017-07" db="EMBL/GenBank/DDBJ databases">
        <title>Draft sequence of Rhodococcus enclensis 23b-28.</title>
        <authorList>
            <person name="Besaury L."/>
            <person name="Sancelme M."/>
            <person name="Amato P."/>
            <person name="Lallement A."/>
            <person name="Delort A.-M."/>
        </authorList>
    </citation>
    <scope>NUCLEOTIDE SEQUENCE [LARGE SCALE GENOMIC DNA]</scope>
    <source>
        <strain evidence="1 2">23b-28</strain>
    </source>
</reference>
<dbReference type="Proteomes" id="UP000230886">
    <property type="component" value="Unassembled WGS sequence"/>
</dbReference>